<dbReference type="PANTHER" id="PTHR43725">
    <property type="entry name" value="UDP-GLUCOSE 4-EPIMERASE"/>
    <property type="match status" value="1"/>
</dbReference>
<gene>
    <name evidence="3" type="ORF">BJY01DRAFT_255240</name>
</gene>
<dbReference type="SUPFAM" id="SSF51735">
    <property type="entry name" value="NAD(P)-binding Rossmann-fold domains"/>
    <property type="match status" value="1"/>
</dbReference>
<feature type="region of interest" description="Disordered" evidence="1">
    <location>
        <begin position="1"/>
        <end position="27"/>
    </location>
</feature>
<proteinExistence type="predicted"/>
<dbReference type="Pfam" id="PF01370">
    <property type="entry name" value="Epimerase"/>
    <property type="match status" value="1"/>
</dbReference>
<evidence type="ECO:0000259" key="2">
    <source>
        <dbReference type="Pfam" id="PF01370"/>
    </source>
</evidence>
<evidence type="ECO:0000313" key="3">
    <source>
        <dbReference type="EMBL" id="KAL2828817.1"/>
    </source>
</evidence>
<feature type="compositionally biased region" description="Low complexity" evidence="1">
    <location>
        <begin position="1"/>
        <end position="26"/>
    </location>
</feature>
<keyword evidence="4" id="KW-1185">Reference proteome</keyword>
<comment type="caution">
    <text evidence="3">The sequence shown here is derived from an EMBL/GenBank/DDBJ whole genome shotgun (WGS) entry which is preliminary data.</text>
</comment>
<dbReference type="InterPro" id="IPR036291">
    <property type="entry name" value="NAD(P)-bd_dom_sf"/>
</dbReference>
<dbReference type="Gene3D" id="3.40.50.720">
    <property type="entry name" value="NAD(P)-binding Rossmann-like Domain"/>
    <property type="match status" value="1"/>
</dbReference>
<organism evidence="3 4">
    <name type="scientific">Aspergillus pseudoustus</name>
    <dbReference type="NCBI Taxonomy" id="1810923"/>
    <lineage>
        <taxon>Eukaryota</taxon>
        <taxon>Fungi</taxon>
        <taxon>Dikarya</taxon>
        <taxon>Ascomycota</taxon>
        <taxon>Pezizomycotina</taxon>
        <taxon>Eurotiomycetes</taxon>
        <taxon>Eurotiomycetidae</taxon>
        <taxon>Eurotiales</taxon>
        <taxon>Aspergillaceae</taxon>
        <taxon>Aspergillus</taxon>
        <taxon>Aspergillus subgen. Nidulantes</taxon>
    </lineage>
</organism>
<accession>A0ABR4IM11</accession>
<protein>
    <recommendedName>
        <fullName evidence="2">NAD-dependent epimerase/dehydratase domain-containing protein</fullName>
    </recommendedName>
</protein>
<dbReference type="Proteomes" id="UP001610446">
    <property type="component" value="Unassembled WGS sequence"/>
</dbReference>
<dbReference type="InterPro" id="IPR001509">
    <property type="entry name" value="Epimerase_deHydtase"/>
</dbReference>
<feature type="domain" description="NAD-dependent epimerase/dehydratase" evidence="2">
    <location>
        <begin position="49"/>
        <end position="347"/>
    </location>
</feature>
<evidence type="ECO:0000256" key="1">
    <source>
        <dbReference type="SAM" id="MobiDB-lite"/>
    </source>
</evidence>
<dbReference type="EMBL" id="JBFXLU010000352">
    <property type="protein sequence ID" value="KAL2828817.1"/>
    <property type="molecule type" value="Genomic_DNA"/>
</dbReference>
<sequence length="446" mass="48687">MGSDFNSPSSFSSSLESSRVDLSSSDTDQDGVFEKALLLDGDDGNSQYVLVTGGLGYIGSHTCLELLKSGYNVLIVDDLSNSYYRIFDKILKASQEFHTCNQTALPKANLSIMDYGDVPAMRELFKEYVAGPVTAGITRRSRIIGVIHFAALKQVEESIRSPLKYYENNISAQLKLLKLLDEFNIRTYIFSSSASVYGSQAAAGQLLCEEDCLHEPEITSFPSATGERLVHRPPNPNFTAITNAYGRTKLFGEAILADLARSDPSWKVIALRYFNPIGGDASGLLGEEPRTPSTTLPAAISRVLTGATQNLNVYGDDWDSHDGTPIRDFIHVTDLARGHIAALAAASSSASWSSKEEGGSVKENFRTFNLGTGSGHSVFELVHTLEAVSRQAIPCRVVQRRPGDVMSSVANTERAARELGWKTEMTLVDACRDLCNYLEKGEKKKD</sequence>
<dbReference type="PANTHER" id="PTHR43725:SF3">
    <property type="entry name" value="UDP-GLUCOSE 4-EPIMERASE (EUROFUNG)"/>
    <property type="match status" value="1"/>
</dbReference>
<evidence type="ECO:0000313" key="4">
    <source>
        <dbReference type="Proteomes" id="UP001610446"/>
    </source>
</evidence>
<name>A0ABR4IM11_9EURO</name>
<reference evidence="3 4" key="1">
    <citation type="submission" date="2024-07" db="EMBL/GenBank/DDBJ databases">
        <title>Section-level genome sequencing and comparative genomics of Aspergillus sections Usti and Cavernicolus.</title>
        <authorList>
            <consortium name="Lawrence Berkeley National Laboratory"/>
            <person name="Nybo J.L."/>
            <person name="Vesth T.C."/>
            <person name="Theobald S."/>
            <person name="Frisvad J.C."/>
            <person name="Larsen T.O."/>
            <person name="Kjaerboelling I."/>
            <person name="Rothschild-Mancinelli K."/>
            <person name="Lyhne E.K."/>
            <person name="Kogle M.E."/>
            <person name="Barry K."/>
            <person name="Clum A."/>
            <person name="Na H."/>
            <person name="Ledsgaard L."/>
            <person name="Lin J."/>
            <person name="Lipzen A."/>
            <person name="Kuo A."/>
            <person name="Riley R."/>
            <person name="Mondo S."/>
            <person name="Labutti K."/>
            <person name="Haridas S."/>
            <person name="Pangalinan J."/>
            <person name="Salamov A.A."/>
            <person name="Simmons B.A."/>
            <person name="Magnuson J.K."/>
            <person name="Chen J."/>
            <person name="Drula E."/>
            <person name="Henrissat B."/>
            <person name="Wiebenga A."/>
            <person name="Lubbers R.J."/>
            <person name="Gomes A.C."/>
            <person name="Makela M.R."/>
            <person name="Stajich J."/>
            <person name="Grigoriev I.V."/>
            <person name="Mortensen U.H."/>
            <person name="De Vries R.P."/>
            <person name="Baker S.E."/>
            <person name="Andersen M.R."/>
        </authorList>
    </citation>
    <scope>NUCLEOTIDE SEQUENCE [LARGE SCALE GENOMIC DNA]</scope>
    <source>
        <strain evidence="3 4">CBS 123904</strain>
    </source>
</reference>
<dbReference type="Gene3D" id="3.90.25.10">
    <property type="entry name" value="UDP-galactose 4-epimerase, domain 1"/>
    <property type="match status" value="1"/>
</dbReference>
<dbReference type="PRINTS" id="PR01713">
    <property type="entry name" value="NUCEPIMERASE"/>
</dbReference>